<dbReference type="GO" id="GO:0006260">
    <property type="term" value="P:DNA replication"/>
    <property type="evidence" value="ECO:0007669"/>
    <property type="project" value="UniProtKB-UniRule"/>
</dbReference>
<dbReference type="GO" id="GO:0007059">
    <property type="term" value="P:chromosome segregation"/>
    <property type="evidence" value="ECO:0007669"/>
    <property type="project" value="UniProtKB-UniRule"/>
</dbReference>
<organism evidence="4 5">
    <name type="scientific">Enterococcus rotai</name>
    <dbReference type="NCBI Taxonomy" id="118060"/>
    <lineage>
        <taxon>Bacteria</taxon>
        <taxon>Bacillati</taxon>
        <taxon>Bacillota</taxon>
        <taxon>Bacilli</taxon>
        <taxon>Lactobacillales</taxon>
        <taxon>Enterococcaceae</taxon>
        <taxon>Enterococcus</taxon>
    </lineage>
</organism>
<keyword evidence="1 3" id="KW-0159">Chromosome partition</keyword>
<sequence length="259" mass="30130">MQEINVKLDVFEGPLDLLLHLIQKLEIDIYDIPIAAVTEQYMNYIHTMKTLELEIAGEYIVMAATLMAIKSKMLLPKQELELTEDDEILDGEDPRDALVAQLLEYRKFKYAAGLLHDKESERSLYYTKEPMDIDEYKEDNPLLEPNQLNTIDLFLAFHSMLEKKKSRQPVETTVSGDDVSIEEKITTISQRMCQMDYNTPIHFESFFTSYSKQEVVTTFMALLELMKKGIIHVEQEDNYSTILLYNRSEEIESSTEETM</sequence>
<evidence type="ECO:0000256" key="2">
    <source>
        <dbReference type="ARBA" id="ARBA00044777"/>
    </source>
</evidence>
<dbReference type="InterPro" id="IPR003768">
    <property type="entry name" value="ScpA"/>
</dbReference>
<dbReference type="STRING" id="118060.ATZ35_12875"/>
<comment type="similarity">
    <text evidence="3">Belongs to the ScpA family.</text>
</comment>
<gene>
    <name evidence="3" type="primary">scpA</name>
    <name evidence="4" type="ORF">ATZ35_12875</name>
</gene>
<evidence type="ECO:0000256" key="1">
    <source>
        <dbReference type="ARBA" id="ARBA00022829"/>
    </source>
</evidence>
<accession>A0A0U2XCU7</accession>
<comment type="subunit">
    <text evidence="3">Component of a cohesin-like complex composed of ScpA, ScpB and the Smc homodimer, in which ScpA and ScpB bind to the head domain of Smc. The presence of the three proteins is required for the association of the complex with DNA.</text>
</comment>
<keyword evidence="3" id="KW-0963">Cytoplasm</keyword>
<keyword evidence="3" id="KW-0132">Cell division</keyword>
<dbReference type="KEGG" id="erx:ATZ35_12875"/>
<protein>
    <recommendedName>
        <fullName evidence="2 3">Segregation and condensation protein A</fullName>
    </recommendedName>
</protein>
<dbReference type="HAMAP" id="MF_01805">
    <property type="entry name" value="ScpA"/>
    <property type="match status" value="1"/>
</dbReference>
<dbReference type="PANTHER" id="PTHR33969">
    <property type="entry name" value="SEGREGATION AND CONDENSATION PROTEIN A"/>
    <property type="match status" value="1"/>
</dbReference>
<dbReference type="RefSeq" id="WP_208930491.1">
    <property type="nucleotide sequence ID" value="NZ_CP013655.1"/>
</dbReference>
<name>A0A0U2XCU7_9ENTE</name>
<dbReference type="Gene3D" id="1.10.10.580">
    <property type="entry name" value="Structural maintenance of chromosome 1. Chain E"/>
    <property type="match status" value="1"/>
</dbReference>
<reference evidence="5" key="1">
    <citation type="submission" date="2015-12" db="EMBL/GenBank/DDBJ databases">
        <authorList>
            <person name="Lauer A."/>
            <person name="Humrighouse B."/>
            <person name="Loparev V."/>
            <person name="Shewmaker P.L."/>
            <person name="Whitney A.M."/>
            <person name="McLaughlin R.W."/>
        </authorList>
    </citation>
    <scope>NUCLEOTIDE SEQUENCE [LARGE SCALE GENOMIC DNA]</scope>
    <source>
        <strain evidence="5">LMG 26678</strain>
    </source>
</reference>
<keyword evidence="3" id="KW-0131">Cell cycle</keyword>
<dbReference type="NCBIfam" id="NF000995">
    <property type="entry name" value="PRK00104.1-4"/>
    <property type="match status" value="1"/>
</dbReference>
<evidence type="ECO:0000313" key="4">
    <source>
        <dbReference type="EMBL" id="ALS38823.1"/>
    </source>
</evidence>
<dbReference type="EMBL" id="CP013655">
    <property type="protein sequence ID" value="ALS38823.1"/>
    <property type="molecule type" value="Genomic_DNA"/>
</dbReference>
<dbReference type="Pfam" id="PF02616">
    <property type="entry name" value="SMC_ScpA"/>
    <property type="match status" value="1"/>
</dbReference>
<comment type="subcellular location">
    <subcellularLocation>
        <location evidence="3">Cytoplasm</location>
    </subcellularLocation>
    <text evidence="3">Associated with two foci at the outer edges of the nucleoid region in young cells, and at four foci within both cell halves in older cells.</text>
</comment>
<evidence type="ECO:0000313" key="5">
    <source>
        <dbReference type="Proteomes" id="UP000067523"/>
    </source>
</evidence>
<dbReference type="AlphaFoldDB" id="A0A0U2XCU7"/>
<comment type="function">
    <text evidence="3">Participates in chromosomal partition during cell division. May act via the formation of a condensin-like complex containing Smc and ScpB that pull DNA away from mid-cell into both cell halves.</text>
</comment>
<dbReference type="Gene3D" id="6.10.250.2410">
    <property type="match status" value="1"/>
</dbReference>
<evidence type="ECO:0000256" key="3">
    <source>
        <dbReference type="HAMAP-Rule" id="MF_01805"/>
    </source>
</evidence>
<dbReference type="GO" id="GO:0005737">
    <property type="term" value="C:cytoplasm"/>
    <property type="evidence" value="ECO:0007669"/>
    <property type="project" value="UniProtKB-SubCell"/>
</dbReference>
<dbReference type="Proteomes" id="UP000067523">
    <property type="component" value="Chromosome"/>
</dbReference>
<dbReference type="InterPro" id="IPR023093">
    <property type="entry name" value="ScpA-like_C"/>
</dbReference>
<dbReference type="PANTHER" id="PTHR33969:SF2">
    <property type="entry name" value="SEGREGATION AND CONDENSATION PROTEIN A"/>
    <property type="match status" value="1"/>
</dbReference>
<keyword evidence="5" id="KW-1185">Reference proteome</keyword>
<proteinExistence type="inferred from homology"/>
<dbReference type="GO" id="GO:0051301">
    <property type="term" value="P:cell division"/>
    <property type="evidence" value="ECO:0007669"/>
    <property type="project" value="UniProtKB-KW"/>
</dbReference>